<organism evidence="2 3">
    <name type="scientific">Ligilactobacillus salivarius</name>
    <dbReference type="NCBI Taxonomy" id="1624"/>
    <lineage>
        <taxon>Bacteria</taxon>
        <taxon>Bacillati</taxon>
        <taxon>Bacillota</taxon>
        <taxon>Bacilli</taxon>
        <taxon>Lactobacillales</taxon>
        <taxon>Lactobacillaceae</taxon>
        <taxon>Ligilactobacillus</taxon>
    </lineage>
</organism>
<evidence type="ECO:0000256" key="1">
    <source>
        <dbReference type="SAM" id="MobiDB-lite"/>
    </source>
</evidence>
<dbReference type="InterPro" id="IPR011855">
    <property type="entry name" value="Phgtail_TP901_1"/>
</dbReference>
<sequence>MAEAIQGKRILDFVRKKSAQATHTAYPLPLVTGADFDLQRDTDTKTTKDGDVATIGNLTVEPKVTLNDSDSAIIKVMEDSIFNREELEYWHVFLDKKDNENKYYAYYMIVEVTEDSQSSDADDVATREFTLTPKSKVARGYTELPGGMEELVEFVFKGLKPVTDGDTTGSGKAVQATEMPKLGSEK</sequence>
<comment type="caution">
    <text evidence="2">The sequence shown here is derived from an EMBL/GenBank/DDBJ whole genome shotgun (WGS) entry which is preliminary data.</text>
</comment>
<proteinExistence type="predicted"/>
<dbReference type="EMBL" id="VSUB01000001">
    <property type="protein sequence ID" value="MYY64162.1"/>
    <property type="molecule type" value="Genomic_DNA"/>
</dbReference>
<dbReference type="PRINTS" id="PR01997">
    <property type="entry name" value="MTP2FAMILY"/>
</dbReference>
<reference evidence="2 3" key="1">
    <citation type="journal article" date="2020" name="Food Funct.">
        <title>Screening of Lactobacillus salivarius strains from the feces of Chinese populations and the evaluation of their effects against intestinal inflammation in mice.</title>
        <authorList>
            <person name="Zhai Q."/>
            <person name="Shen X."/>
            <person name="Cen S."/>
            <person name="Zhang C."/>
            <person name="Tian F."/>
            <person name="Zhao J."/>
            <person name="Zhang H."/>
            <person name="Xue Y."/>
            <person name="Chen W."/>
        </authorList>
    </citation>
    <scope>NUCLEOTIDE SEQUENCE [LARGE SCALE GENOMIC DNA]</scope>
    <source>
        <strain evidence="2 3">FYNDL5_1.scaf</strain>
    </source>
</reference>
<name>A0A6N9IP56_9LACO</name>
<gene>
    <name evidence="2" type="ORF">FYL25_01705</name>
</gene>
<evidence type="ECO:0000313" key="2">
    <source>
        <dbReference type="EMBL" id="MYY64162.1"/>
    </source>
</evidence>
<accession>A0A6N9IP56</accession>
<dbReference type="AlphaFoldDB" id="A0A6N9IP56"/>
<dbReference type="InterPro" id="IPR022345">
    <property type="entry name" value="Phage_69_Orf23_MTP"/>
</dbReference>
<dbReference type="NCBIfam" id="TIGR02126">
    <property type="entry name" value="phgtail_TP901_1"/>
    <property type="match status" value="1"/>
</dbReference>
<dbReference type="RefSeq" id="WP_161022200.1">
    <property type="nucleotide sequence ID" value="NZ_VSUB01000001.1"/>
</dbReference>
<protein>
    <submittedName>
        <fullName evidence="2">Phage major tail protein, TP901-1 family</fullName>
    </submittedName>
</protein>
<dbReference type="Pfam" id="PF06199">
    <property type="entry name" value="Phage_tail_2"/>
    <property type="match status" value="1"/>
</dbReference>
<feature type="region of interest" description="Disordered" evidence="1">
    <location>
        <begin position="161"/>
        <end position="186"/>
    </location>
</feature>
<dbReference type="Proteomes" id="UP000471678">
    <property type="component" value="Unassembled WGS sequence"/>
</dbReference>
<evidence type="ECO:0000313" key="3">
    <source>
        <dbReference type="Proteomes" id="UP000471678"/>
    </source>
</evidence>